<protein>
    <submittedName>
        <fullName evidence="4">Endonuclease</fullName>
    </submittedName>
</protein>
<organism evidence="4 5">
    <name type="scientific">Hydrocarboniclastica marina</name>
    <dbReference type="NCBI Taxonomy" id="2259620"/>
    <lineage>
        <taxon>Bacteria</taxon>
        <taxon>Pseudomonadati</taxon>
        <taxon>Pseudomonadota</taxon>
        <taxon>Gammaproteobacteria</taxon>
        <taxon>Alteromonadales</taxon>
        <taxon>Alteromonadaceae</taxon>
        <taxon>Hydrocarboniclastica</taxon>
    </lineage>
</organism>
<reference evidence="4 5" key="1">
    <citation type="submission" date="2018-07" db="EMBL/GenBank/DDBJ databases">
        <title>Marsedoiliclastica nanhaica gen. nov. sp. nov., a novel marine hydrocarbonoclastic bacterium isolated from an in-situ enriched hydrocarbon-degrading consortium in deep-sea sediment.</title>
        <authorList>
            <person name="Dong C."/>
            <person name="Ma T."/>
            <person name="Liu R."/>
            <person name="Shao Z."/>
        </authorList>
    </citation>
    <scope>NUCLEOTIDE SEQUENCE [LARGE SCALE GENOMIC DNA]</scope>
    <source>
        <strain evidence="5">soil36-7</strain>
    </source>
</reference>
<dbReference type="Gene3D" id="3.60.10.10">
    <property type="entry name" value="Endonuclease/exonuclease/phosphatase"/>
    <property type="match status" value="1"/>
</dbReference>
<dbReference type="OrthoDB" id="9796594at2"/>
<dbReference type="KEGG" id="hmi:soil367_00960"/>
<feature type="compositionally biased region" description="Basic and acidic residues" evidence="1">
    <location>
        <begin position="337"/>
        <end position="361"/>
    </location>
</feature>
<dbReference type="SUPFAM" id="SSF56219">
    <property type="entry name" value="DNase I-like"/>
    <property type="match status" value="1"/>
</dbReference>
<evidence type="ECO:0000256" key="2">
    <source>
        <dbReference type="SAM" id="Phobius"/>
    </source>
</evidence>
<feature type="domain" description="Endonuclease/exonuclease/phosphatase" evidence="3">
    <location>
        <begin position="107"/>
        <end position="312"/>
    </location>
</feature>
<evidence type="ECO:0000313" key="4">
    <source>
        <dbReference type="EMBL" id="QCF24637.1"/>
    </source>
</evidence>
<keyword evidence="4" id="KW-0540">Nuclease</keyword>
<dbReference type="AlphaFoldDB" id="A0A4P7XFW7"/>
<name>A0A4P7XFW7_9ALTE</name>
<keyword evidence="2" id="KW-1133">Transmembrane helix</keyword>
<dbReference type="Proteomes" id="UP000298049">
    <property type="component" value="Chromosome"/>
</dbReference>
<dbReference type="RefSeq" id="WP_136546036.1">
    <property type="nucleotide sequence ID" value="NZ_CP031093.1"/>
</dbReference>
<accession>A0A4P7XFW7</accession>
<dbReference type="GO" id="GO:0004519">
    <property type="term" value="F:endonuclease activity"/>
    <property type="evidence" value="ECO:0007669"/>
    <property type="project" value="UniProtKB-KW"/>
</dbReference>
<keyword evidence="2" id="KW-0812">Transmembrane</keyword>
<feature type="transmembrane region" description="Helical" evidence="2">
    <location>
        <begin position="61"/>
        <end position="80"/>
    </location>
</feature>
<dbReference type="InterPro" id="IPR036691">
    <property type="entry name" value="Endo/exonu/phosph_ase_sf"/>
</dbReference>
<evidence type="ECO:0000259" key="3">
    <source>
        <dbReference type="Pfam" id="PF03372"/>
    </source>
</evidence>
<sequence>MLFWILAGCTVLIALSTLASILTHEGWWVRVHDFPRLQLAAISALIALLAIGLLDRTSVPTWVLVIANALCMLYQGWWILPYTRLVPTEVHRAAPGSRDNAIRVLNTNVLTPNRRARQLLDIIQDNNPDIVVALETDRWWQTQLDALDADYPYSLKCPLDNLYGMLVYSRLPFTDQKIQYLVEDQVPSAHALVTLPSGAQVQFHALHPAPPSPTENEASTERDAELVIVGRAAAEARYPTIISGDLNDVAWSATTRLFRKVSGLLDPRVGRGMFNTFHASYPFIRWPLDHLFHSDHFTLVQMKRLPFFGSDHFPILVELALQPQYGKDQPQPETDQDDRRWASEKAAEEEVAKTDVHRPGE</sequence>
<keyword evidence="5" id="KW-1185">Reference proteome</keyword>
<gene>
    <name evidence="4" type="ORF">soil367_00960</name>
</gene>
<keyword evidence="2" id="KW-0472">Membrane</keyword>
<proteinExistence type="predicted"/>
<dbReference type="EMBL" id="CP031093">
    <property type="protein sequence ID" value="QCF24637.1"/>
    <property type="molecule type" value="Genomic_DNA"/>
</dbReference>
<keyword evidence="4" id="KW-0255">Endonuclease</keyword>
<keyword evidence="4" id="KW-0378">Hydrolase</keyword>
<feature type="transmembrane region" description="Helical" evidence="2">
    <location>
        <begin position="35"/>
        <end position="54"/>
    </location>
</feature>
<evidence type="ECO:0000313" key="5">
    <source>
        <dbReference type="Proteomes" id="UP000298049"/>
    </source>
</evidence>
<evidence type="ECO:0000256" key="1">
    <source>
        <dbReference type="SAM" id="MobiDB-lite"/>
    </source>
</evidence>
<dbReference type="InterPro" id="IPR005135">
    <property type="entry name" value="Endo/exonuclease/phosphatase"/>
</dbReference>
<feature type="region of interest" description="Disordered" evidence="1">
    <location>
        <begin position="324"/>
        <end position="361"/>
    </location>
</feature>
<dbReference type="Pfam" id="PF03372">
    <property type="entry name" value="Exo_endo_phos"/>
    <property type="match status" value="1"/>
</dbReference>